<feature type="transmembrane region" description="Helical" evidence="4">
    <location>
        <begin position="348"/>
        <end position="369"/>
    </location>
</feature>
<feature type="domain" description="Glycosyltransferase 2-like" evidence="5">
    <location>
        <begin position="136"/>
        <end position="328"/>
    </location>
</feature>
<keyword evidence="2" id="KW-0328">Glycosyltransferase</keyword>
<dbReference type="PANTHER" id="PTHR43630:SF1">
    <property type="entry name" value="POLY-BETA-1,6-N-ACETYL-D-GLUCOSAMINE SYNTHASE"/>
    <property type="match status" value="1"/>
</dbReference>
<comment type="caution">
    <text evidence="6">The sequence shown here is derived from an EMBL/GenBank/DDBJ whole genome shotgun (WGS) entry which is preliminary data.</text>
</comment>
<feature type="transmembrane region" description="Helical" evidence="4">
    <location>
        <begin position="324"/>
        <end position="342"/>
    </location>
</feature>
<evidence type="ECO:0000256" key="1">
    <source>
        <dbReference type="ARBA" id="ARBA00006739"/>
    </source>
</evidence>
<dbReference type="RefSeq" id="WP_302036029.1">
    <property type="nucleotide sequence ID" value="NZ_JAUKPO010000001.1"/>
</dbReference>
<comment type="similarity">
    <text evidence="1">Belongs to the glycosyltransferase 2 family.</text>
</comment>
<dbReference type="Proteomes" id="UP001168528">
    <property type="component" value="Unassembled WGS sequence"/>
</dbReference>
<sequence length="382" mass="43033">MTVLISAITLAYSLLTLIFWIRWLQMKGDTTWSGESSANLPKVSVIMVVRNEEENILSLLQDLDKQTYAARLTEVWVVDDHSTDTTAAIIATYKQQATYTLYLLPLAEHIPSILPEGNYKKRGIELAVSQATGELIICTDGDCRVEPTWVQAISNIYIAKKPHFISGPVTFYNEKHLFEKLQTIEFASLIGSGAALLALGVPAMCNGANLAFTKKAFVEVGGYSHTSGTATGDDVFLLQKINKAFPGKVLFLQSQKAIVYTKAQQQFSDFVQQRKRWASKWNLYIDWRVSALAVFIFISNFSVIVALSLLLSGNYSMRMFLIQIAVKFSVEFVFLATVLSFLKKLDFVKFIFPLQILYVFYVSFFGIVTHKKGYSWKGRKLK</sequence>
<evidence type="ECO:0000259" key="5">
    <source>
        <dbReference type="Pfam" id="PF13632"/>
    </source>
</evidence>
<evidence type="ECO:0000313" key="6">
    <source>
        <dbReference type="EMBL" id="MDO1445239.1"/>
    </source>
</evidence>
<accession>A0ABT8R1H7</accession>
<keyword evidence="3" id="KW-0808">Transferase</keyword>
<evidence type="ECO:0000256" key="4">
    <source>
        <dbReference type="SAM" id="Phobius"/>
    </source>
</evidence>
<dbReference type="InterPro" id="IPR029044">
    <property type="entry name" value="Nucleotide-diphossugar_trans"/>
</dbReference>
<protein>
    <submittedName>
        <fullName evidence="6">Glycosyltransferase family 2 protein</fullName>
    </submittedName>
</protein>
<feature type="transmembrane region" description="Helical" evidence="4">
    <location>
        <begin position="6"/>
        <end position="24"/>
    </location>
</feature>
<dbReference type="EMBL" id="JAUKPO010000001">
    <property type="protein sequence ID" value="MDO1445239.1"/>
    <property type="molecule type" value="Genomic_DNA"/>
</dbReference>
<proteinExistence type="inferred from homology"/>
<reference evidence="6" key="1">
    <citation type="submission" date="2023-07" db="EMBL/GenBank/DDBJ databases">
        <title>The genome sequence of Rhodocytophaga aerolata KACC 12507.</title>
        <authorList>
            <person name="Zhang X."/>
        </authorList>
    </citation>
    <scope>NUCLEOTIDE SEQUENCE</scope>
    <source>
        <strain evidence="6">KACC 12507</strain>
    </source>
</reference>
<name>A0ABT8R1H7_9BACT</name>
<organism evidence="6 7">
    <name type="scientific">Rhodocytophaga aerolata</name>
    <dbReference type="NCBI Taxonomy" id="455078"/>
    <lineage>
        <taxon>Bacteria</taxon>
        <taxon>Pseudomonadati</taxon>
        <taxon>Bacteroidota</taxon>
        <taxon>Cytophagia</taxon>
        <taxon>Cytophagales</taxon>
        <taxon>Rhodocytophagaceae</taxon>
        <taxon>Rhodocytophaga</taxon>
    </lineage>
</organism>
<keyword evidence="4" id="KW-1133">Transmembrane helix</keyword>
<dbReference type="PANTHER" id="PTHR43630">
    <property type="entry name" value="POLY-BETA-1,6-N-ACETYL-D-GLUCOSAMINE SYNTHASE"/>
    <property type="match status" value="1"/>
</dbReference>
<gene>
    <name evidence="6" type="ORF">Q0590_03205</name>
</gene>
<dbReference type="Pfam" id="PF13632">
    <property type="entry name" value="Glyco_trans_2_3"/>
    <property type="match status" value="1"/>
</dbReference>
<feature type="transmembrane region" description="Helical" evidence="4">
    <location>
        <begin position="289"/>
        <end position="312"/>
    </location>
</feature>
<evidence type="ECO:0000256" key="3">
    <source>
        <dbReference type="ARBA" id="ARBA00022679"/>
    </source>
</evidence>
<evidence type="ECO:0000313" key="7">
    <source>
        <dbReference type="Proteomes" id="UP001168528"/>
    </source>
</evidence>
<keyword evidence="7" id="KW-1185">Reference proteome</keyword>
<evidence type="ECO:0000256" key="2">
    <source>
        <dbReference type="ARBA" id="ARBA00022676"/>
    </source>
</evidence>
<dbReference type="Gene3D" id="3.90.550.10">
    <property type="entry name" value="Spore Coat Polysaccharide Biosynthesis Protein SpsA, Chain A"/>
    <property type="match status" value="1"/>
</dbReference>
<dbReference type="InterPro" id="IPR001173">
    <property type="entry name" value="Glyco_trans_2-like"/>
</dbReference>
<dbReference type="SUPFAM" id="SSF53448">
    <property type="entry name" value="Nucleotide-diphospho-sugar transferases"/>
    <property type="match status" value="1"/>
</dbReference>
<keyword evidence="4" id="KW-0472">Membrane</keyword>
<keyword evidence="4" id="KW-0812">Transmembrane</keyword>